<feature type="compositionally biased region" description="Basic and acidic residues" evidence="1">
    <location>
        <begin position="184"/>
        <end position="208"/>
    </location>
</feature>
<reference evidence="2 3" key="1">
    <citation type="journal article" date="2012" name="New Phytol.">
        <title>Insight into trade-off between wood decay and parasitism from the genome of a fungal forest pathogen.</title>
        <authorList>
            <person name="Olson A."/>
            <person name="Aerts A."/>
            <person name="Asiegbu F."/>
            <person name="Belbahri L."/>
            <person name="Bouzid O."/>
            <person name="Broberg A."/>
            <person name="Canback B."/>
            <person name="Coutinho P.M."/>
            <person name="Cullen D."/>
            <person name="Dalman K."/>
            <person name="Deflorio G."/>
            <person name="van Diepen L.T."/>
            <person name="Dunand C."/>
            <person name="Duplessis S."/>
            <person name="Durling M."/>
            <person name="Gonthier P."/>
            <person name="Grimwood J."/>
            <person name="Fossdal C.G."/>
            <person name="Hansson D."/>
            <person name="Henrissat B."/>
            <person name="Hietala A."/>
            <person name="Himmelstrand K."/>
            <person name="Hoffmeister D."/>
            <person name="Hogberg N."/>
            <person name="James T.Y."/>
            <person name="Karlsson M."/>
            <person name="Kohler A."/>
            <person name="Kues U."/>
            <person name="Lee Y.H."/>
            <person name="Lin Y.C."/>
            <person name="Lind M."/>
            <person name="Lindquist E."/>
            <person name="Lombard V."/>
            <person name="Lucas S."/>
            <person name="Lunden K."/>
            <person name="Morin E."/>
            <person name="Murat C."/>
            <person name="Park J."/>
            <person name="Raffaello T."/>
            <person name="Rouze P."/>
            <person name="Salamov A."/>
            <person name="Schmutz J."/>
            <person name="Solheim H."/>
            <person name="Stahlberg J."/>
            <person name="Velez H."/>
            <person name="de Vries R.P."/>
            <person name="Wiebenga A."/>
            <person name="Woodward S."/>
            <person name="Yakovlev I."/>
            <person name="Garbelotto M."/>
            <person name="Martin F."/>
            <person name="Grigoriev I.V."/>
            <person name="Stenlid J."/>
        </authorList>
    </citation>
    <scope>NUCLEOTIDE SEQUENCE [LARGE SCALE GENOMIC DNA]</scope>
    <source>
        <strain evidence="2 3">TC 32-1</strain>
    </source>
</reference>
<evidence type="ECO:0000313" key="3">
    <source>
        <dbReference type="Proteomes" id="UP000030671"/>
    </source>
</evidence>
<dbReference type="RefSeq" id="XP_009541233.1">
    <property type="nucleotide sequence ID" value="XM_009542938.2"/>
</dbReference>
<sequence>DPVVSILPIHLSNNLAPNVHLHQFPLLSRPLQVPPSATLSGKRIRARLKPNTKRLEIHIPVDTRPEVWNGEKSTELGLGRLEDDKEKNQDVGRVKLKEGEAPRLSELRLRSEQIPHTGAYMLGIVRDGQLHLHQIDETHQFRPTLTYLDALARLSKRRGGAGFDSDSDDGPPPDPDEPAHVSAPKKERNPVVDAKDVQVSARKSEDKGGQNLTGGLSTVRREMLMAIRAEEDEEWQDFHYHDGETADCEEAYEALFSQNQEDLDCKSKVISFLKDIQGL</sequence>
<dbReference type="GO" id="GO:0005666">
    <property type="term" value="C:RNA polymerase III complex"/>
    <property type="evidence" value="ECO:0007669"/>
    <property type="project" value="TreeGrafter"/>
</dbReference>
<dbReference type="PANTHER" id="PTHR12069">
    <property type="entry name" value="DNA-DIRECTED RNA POLYMERASES III 80 KDA POLYPEPTIDE RNA POLYMERASE III SUBUNIT 5"/>
    <property type="match status" value="1"/>
</dbReference>
<evidence type="ECO:0000256" key="1">
    <source>
        <dbReference type="SAM" id="MobiDB-lite"/>
    </source>
</evidence>
<dbReference type="AlphaFoldDB" id="W4KND8"/>
<feature type="region of interest" description="Disordered" evidence="1">
    <location>
        <begin position="158"/>
        <end position="214"/>
    </location>
</feature>
<dbReference type="FunCoup" id="W4KND8">
    <property type="interactions" value="40"/>
</dbReference>
<dbReference type="KEGG" id="hir:HETIRDRAFT_246566"/>
<feature type="compositionally biased region" description="Acidic residues" evidence="1">
    <location>
        <begin position="165"/>
        <end position="176"/>
    </location>
</feature>
<dbReference type="EMBL" id="KI925454">
    <property type="protein sequence ID" value="ETW87317.1"/>
    <property type="molecule type" value="Genomic_DNA"/>
</dbReference>
<dbReference type="InterPro" id="IPR006886">
    <property type="entry name" value="RNA_pol_III_Rpc5"/>
</dbReference>
<organism evidence="2 3">
    <name type="scientific">Heterobasidion irregulare (strain TC 32-1)</name>
    <dbReference type="NCBI Taxonomy" id="747525"/>
    <lineage>
        <taxon>Eukaryota</taxon>
        <taxon>Fungi</taxon>
        <taxon>Dikarya</taxon>
        <taxon>Basidiomycota</taxon>
        <taxon>Agaricomycotina</taxon>
        <taxon>Agaricomycetes</taxon>
        <taxon>Russulales</taxon>
        <taxon>Bondarzewiaceae</taxon>
        <taxon>Heterobasidion</taxon>
        <taxon>Heterobasidion annosum species complex</taxon>
    </lineage>
</organism>
<dbReference type="Pfam" id="PF04801">
    <property type="entry name" value="RPC5"/>
    <property type="match status" value="1"/>
</dbReference>
<evidence type="ECO:0000313" key="2">
    <source>
        <dbReference type="EMBL" id="ETW87317.1"/>
    </source>
</evidence>
<dbReference type="STRING" id="747525.W4KND8"/>
<dbReference type="PANTHER" id="PTHR12069:SF0">
    <property type="entry name" value="DNA-DIRECTED RNA POLYMERASE III SUBUNIT RPC5"/>
    <property type="match status" value="1"/>
</dbReference>
<dbReference type="Proteomes" id="UP000030671">
    <property type="component" value="Unassembled WGS sequence"/>
</dbReference>
<dbReference type="InParanoid" id="W4KND8"/>
<dbReference type="GO" id="GO:0042797">
    <property type="term" value="P:tRNA transcription by RNA polymerase III"/>
    <property type="evidence" value="ECO:0007669"/>
    <property type="project" value="TreeGrafter"/>
</dbReference>
<accession>W4KND8</accession>
<dbReference type="GeneID" id="20669119"/>
<evidence type="ECO:0008006" key="4">
    <source>
        <dbReference type="Google" id="ProtNLM"/>
    </source>
</evidence>
<dbReference type="HOGENOM" id="CLU_055683_1_0_1"/>
<keyword evidence="3" id="KW-1185">Reference proteome</keyword>
<protein>
    <recommendedName>
        <fullName evidence="4">DNA-directed RNA polymerase III subunit Rpc5</fullName>
    </recommendedName>
</protein>
<gene>
    <name evidence="2" type="ORF">HETIRDRAFT_246566</name>
</gene>
<dbReference type="OrthoDB" id="340681at2759"/>
<name>W4KND8_HETIT</name>
<feature type="non-terminal residue" evidence="2">
    <location>
        <position position="279"/>
    </location>
</feature>
<dbReference type="eggNOG" id="KOG2354">
    <property type="taxonomic scope" value="Eukaryota"/>
</dbReference>
<proteinExistence type="predicted"/>
<feature type="non-terminal residue" evidence="2">
    <location>
        <position position="1"/>
    </location>
</feature>